<evidence type="ECO:0000313" key="5">
    <source>
        <dbReference type="Proteomes" id="UP000324222"/>
    </source>
</evidence>
<name>A0A5B7JC33_PORTR</name>
<comment type="subcellular location">
    <subcellularLocation>
        <location evidence="1">Membrane</location>
        <topology evidence="1">Multi-pass membrane protein</topology>
    </subcellularLocation>
</comment>
<dbReference type="SUPFAM" id="SSF103473">
    <property type="entry name" value="MFS general substrate transporter"/>
    <property type="match status" value="1"/>
</dbReference>
<keyword evidence="2" id="KW-1133">Transmembrane helix</keyword>
<comment type="caution">
    <text evidence="4">The sequence shown here is derived from an EMBL/GenBank/DDBJ whole genome shotgun (WGS) entry which is preliminary data.</text>
</comment>
<evidence type="ECO:0000256" key="1">
    <source>
        <dbReference type="ARBA" id="ARBA00004141"/>
    </source>
</evidence>
<evidence type="ECO:0000313" key="4">
    <source>
        <dbReference type="EMBL" id="MPC92479.1"/>
    </source>
</evidence>
<dbReference type="AlphaFoldDB" id="A0A5B7JC33"/>
<dbReference type="PROSITE" id="PS50850">
    <property type="entry name" value="MFS"/>
    <property type="match status" value="1"/>
</dbReference>
<dbReference type="Proteomes" id="UP000324222">
    <property type="component" value="Unassembled WGS sequence"/>
</dbReference>
<evidence type="ECO:0000256" key="2">
    <source>
        <dbReference type="SAM" id="Phobius"/>
    </source>
</evidence>
<evidence type="ECO:0000259" key="3">
    <source>
        <dbReference type="PROSITE" id="PS50850"/>
    </source>
</evidence>
<reference evidence="4 5" key="1">
    <citation type="submission" date="2019-05" db="EMBL/GenBank/DDBJ databases">
        <title>Another draft genome of Portunus trituberculatus and its Hox gene families provides insights of decapod evolution.</title>
        <authorList>
            <person name="Jeong J.-H."/>
            <person name="Song I."/>
            <person name="Kim S."/>
            <person name="Choi T."/>
            <person name="Kim D."/>
            <person name="Ryu S."/>
            <person name="Kim W."/>
        </authorList>
    </citation>
    <scope>NUCLEOTIDE SEQUENCE [LARGE SCALE GENOMIC DNA]</scope>
    <source>
        <tissue evidence="4">Muscle</tissue>
    </source>
</reference>
<accession>A0A5B7JC33</accession>
<keyword evidence="5" id="KW-1185">Reference proteome</keyword>
<keyword evidence="2" id="KW-0472">Membrane</keyword>
<feature type="transmembrane region" description="Helical" evidence="2">
    <location>
        <begin position="12"/>
        <end position="37"/>
    </location>
</feature>
<feature type="transmembrane region" description="Helical" evidence="2">
    <location>
        <begin position="58"/>
        <end position="79"/>
    </location>
</feature>
<feature type="domain" description="Major facilitator superfamily (MFS) profile" evidence="3">
    <location>
        <begin position="1"/>
        <end position="104"/>
    </location>
</feature>
<protein>
    <submittedName>
        <fullName evidence="4">Solute carrier family 22 member 15</fullName>
    </submittedName>
</protein>
<organism evidence="4 5">
    <name type="scientific">Portunus trituberculatus</name>
    <name type="common">Swimming crab</name>
    <name type="synonym">Neptunus trituberculatus</name>
    <dbReference type="NCBI Taxonomy" id="210409"/>
    <lineage>
        <taxon>Eukaryota</taxon>
        <taxon>Metazoa</taxon>
        <taxon>Ecdysozoa</taxon>
        <taxon>Arthropoda</taxon>
        <taxon>Crustacea</taxon>
        <taxon>Multicrustacea</taxon>
        <taxon>Malacostraca</taxon>
        <taxon>Eumalacostraca</taxon>
        <taxon>Eucarida</taxon>
        <taxon>Decapoda</taxon>
        <taxon>Pleocyemata</taxon>
        <taxon>Brachyura</taxon>
        <taxon>Eubrachyura</taxon>
        <taxon>Portunoidea</taxon>
        <taxon>Portunidae</taxon>
        <taxon>Portuninae</taxon>
        <taxon>Portunus</taxon>
    </lineage>
</organism>
<dbReference type="Gene3D" id="1.20.1250.20">
    <property type="entry name" value="MFS general substrate transporter like domains"/>
    <property type="match status" value="1"/>
</dbReference>
<sequence length="104" mass="11543">MPAFVCSSAYATTILTLAMLGKVAITGGFQTIAFFASELFPTEVRSRGISTSYMMSRIGAMVSPFITDLVVSCCCFRHWCLLFRIAFSPFSTGTLFFTLRFVYD</sequence>
<keyword evidence="2" id="KW-0812">Transmembrane</keyword>
<dbReference type="InterPro" id="IPR020846">
    <property type="entry name" value="MFS_dom"/>
</dbReference>
<proteinExistence type="predicted"/>
<dbReference type="GO" id="GO:0016020">
    <property type="term" value="C:membrane"/>
    <property type="evidence" value="ECO:0007669"/>
    <property type="project" value="UniProtKB-SubCell"/>
</dbReference>
<dbReference type="EMBL" id="VSRR010091412">
    <property type="protein sequence ID" value="MPC92479.1"/>
    <property type="molecule type" value="Genomic_DNA"/>
</dbReference>
<dbReference type="GO" id="GO:0022857">
    <property type="term" value="F:transmembrane transporter activity"/>
    <property type="evidence" value="ECO:0007669"/>
    <property type="project" value="InterPro"/>
</dbReference>
<dbReference type="OrthoDB" id="5296287at2759"/>
<gene>
    <name evidence="4" type="primary">slc22a15_1</name>
    <name evidence="4" type="ORF">E2C01_087570</name>
</gene>
<feature type="transmembrane region" description="Helical" evidence="2">
    <location>
        <begin position="85"/>
        <end position="103"/>
    </location>
</feature>
<dbReference type="InterPro" id="IPR036259">
    <property type="entry name" value="MFS_trans_sf"/>
</dbReference>